<dbReference type="Proteomes" id="UP000274315">
    <property type="component" value="Unassembled WGS sequence"/>
</dbReference>
<reference evidence="2 3" key="1">
    <citation type="submission" date="2018-08" db="EMBL/GenBank/DDBJ databases">
        <title>Recombination of ecologically and evolutionarily significant loci maintains genetic cohesion in the Pseudomonas syringae species complex.</title>
        <authorList>
            <person name="Dillon M."/>
            <person name="Thakur S."/>
            <person name="Almeida R.N.D."/>
            <person name="Weir B.S."/>
            <person name="Guttman D.S."/>
        </authorList>
    </citation>
    <scope>NUCLEOTIDE SEQUENCE [LARGE SCALE GENOMIC DNA]</scope>
    <source>
        <strain evidence="2 3">ICMP 11935</strain>
    </source>
</reference>
<proteinExistence type="predicted"/>
<evidence type="ECO:0000313" key="3">
    <source>
        <dbReference type="Proteomes" id="UP000274315"/>
    </source>
</evidence>
<comment type="caution">
    <text evidence="2">The sequence shown here is derived from an EMBL/GenBank/DDBJ whole genome shotgun (WGS) entry which is preliminary data.</text>
</comment>
<organism evidence="2 3">
    <name type="scientific">Pseudomonas syringae pv. aptata</name>
    <dbReference type="NCBI Taxonomy" id="83167"/>
    <lineage>
        <taxon>Bacteria</taxon>
        <taxon>Pseudomonadati</taxon>
        <taxon>Pseudomonadota</taxon>
        <taxon>Gammaproteobacteria</taxon>
        <taxon>Pseudomonadales</taxon>
        <taxon>Pseudomonadaceae</taxon>
        <taxon>Pseudomonas</taxon>
        <taxon>Pseudomonas syringae</taxon>
    </lineage>
</organism>
<dbReference type="AlphaFoldDB" id="A0A3M5WU18"/>
<protein>
    <submittedName>
        <fullName evidence="2">Uncharacterized protein</fullName>
    </submittedName>
</protein>
<accession>A0A3M5WU18</accession>
<dbReference type="EMBL" id="RBUF01000294">
    <property type="protein sequence ID" value="RMU74119.1"/>
    <property type="molecule type" value="Genomic_DNA"/>
</dbReference>
<sequence length="61" mass="6776">MDDGFDRQLRMPNGSDLQRHSGTPVEAARIHARAAQQQRPKKRTGATFCPLYALNGIQVTP</sequence>
<evidence type="ECO:0000256" key="1">
    <source>
        <dbReference type="SAM" id="MobiDB-lite"/>
    </source>
</evidence>
<evidence type="ECO:0000313" key="2">
    <source>
        <dbReference type="EMBL" id="RMU74119.1"/>
    </source>
</evidence>
<feature type="region of interest" description="Disordered" evidence="1">
    <location>
        <begin position="1"/>
        <end position="26"/>
    </location>
</feature>
<gene>
    <name evidence="2" type="ORF">ALP24_01090</name>
</gene>
<name>A0A3M5WU18_PSEAP</name>